<dbReference type="EMBL" id="ASHM01019039">
    <property type="protein sequence ID" value="PNY00538.1"/>
    <property type="molecule type" value="Genomic_DNA"/>
</dbReference>
<accession>A0A2K3NBW4</accession>
<comment type="caution">
    <text evidence="2">The sequence shown here is derived from an EMBL/GenBank/DDBJ whole genome shotgun (WGS) entry which is preliminary data.</text>
</comment>
<name>A0A2K3NBW4_TRIPR</name>
<dbReference type="STRING" id="57577.A0A2K3NBW4"/>
<reference evidence="2 3" key="1">
    <citation type="journal article" date="2014" name="Am. J. Bot.">
        <title>Genome assembly and annotation for red clover (Trifolium pratense; Fabaceae).</title>
        <authorList>
            <person name="Istvanek J."/>
            <person name="Jaros M."/>
            <person name="Krenek A."/>
            <person name="Repkova J."/>
        </authorList>
    </citation>
    <scope>NUCLEOTIDE SEQUENCE [LARGE SCALE GENOMIC DNA]</scope>
    <source>
        <strain evidence="3">cv. Tatra</strain>
        <tissue evidence="2">Young leaves</tissue>
    </source>
</reference>
<protein>
    <submittedName>
        <fullName evidence="2">Cyclin-dependent kinase</fullName>
    </submittedName>
</protein>
<reference evidence="2 3" key="2">
    <citation type="journal article" date="2017" name="Front. Plant Sci.">
        <title>Gene Classification and Mining of Molecular Markers Useful in Red Clover (Trifolium pratense) Breeding.</title>
        <authorList>
            <person name="Istvanek J."/>
            <person name="Dluhosova J."/>
            <person name="Dluhos P."/>
            <person name="Patkova L."/>
            <person name="Nedelnik J."/>
            <person name="Repkova J."/>
        </authorList>
    </citation>
    <scope>NUCLEOTIDE SEQUENCE [LARGE SCALE GENOMIC DNA]</scope>
    <source>
        <strain evidence="3">cv. Tatra</strain>
        <tissue evidence="2">Young leaves</tissue>
    </source>
</reference>
<evidence type="ECO:0000313" key="3">
    <source>
        <dbReference type="Proteomes" id="UP000236291"/>
    </source>
</evidence>
<keyword evidence="2" id="KW-0418">Kinase</keyword>
<dbReference type="InterPro" id="IPR011009">
    <property type="entry name" value="Kinase-like_dom_sf"/>
</dbReference>
<feature type="non-terminal residue" evidence="2">
    <location>
        <position position="35"/>
    </location>
</feature>
<organism evidence="2 3">
    <name type="scientific">Trifolium pratense</name>
    <name type="common">Red clover</name>
    <dbReference type="NCBI Taxonomy" id="57577"/>
    <lineage>
        <taxon>Eukaryota</taxon>
        <taxon>Viridiplantae</taxon>
        <taxon>Streptophyta</taxon>
        <taxon>Embryophyta</taxon>
        <taxon>Tracheophyta</taxon>
        <taxon>Spermatophyta</taxon>
        <taxon>Magnoliopsida</taxon>
        <taxon>eudicotyledons</taxon>
        <taxon>Gunneridae</taxon>
        <taxon>Pentapetalae</taxon>
        <taxon>rosids</taxon>
        <taxon>fabids</taxon>
        <taxon>Fabales</taxon>
        <taxon>Fabaceae</taxon>
        <taxon>Papilionoideae</taxon>
        <taxon>50 kb inversion clade</taxon>
        <taxon>NPAAA clade</taxon>
        <taxon>Hologalegina</taxon>
        <taxon>IRL clade</taxon>
        <taxon>Trifolieae</taxon>
        <taxon>Trifolium</taxon>
    </lineage>
</organism>
<dbReference type="GO" id="GO:0016301">
    <property type="term" value="F:kinase activity"/>
    <property type="evidence" value="ECO:0007669"/>
    <property type="project" value="UniProtKB-KW"/>
</dbReference>
<dbReference type="Gene3D" id="3.30.200.20">
    <property type="entry name" value="Phosphorylase Kinase, domain 1"/>
    <property type="match status" value="1"/>
</dbReference>
<evidence type="ECO:0000313" key="2">
    <source>
        <dbReference type="EMBL" id="PNY00538.1"/>
    </source>
</evidence>
<keyword evidence="2" id="KW-0808">Transferase</keyword>
<evidence type="ECO:0000313" key="1">
    <source>
        <dbReference type="EMBL" id="PNX85930.1"/>
    </source>
</evidence>
<dbReference type="SUPFAM" id="SSF56112">
    <property type="entry name" value="Protein kinase-like (PK-like)"/>
    <property type="match status" value="1"/>
</dbReference>
<dbReference type="Proteomes" id="UP000236291">
    <property type="component" value="Unassembled WGS sequence"/>
</dbReference>
<sequence length="35" mass="3991">MTELDLSKKVADRYLKREVLGEGTYGVVYKAIDTQ</sequence>
<gene>
    <name evidence="2" type="ORF">L195_g023820</name>
    <name evidence="1" type="ORF">L195_g042004</name>
</gene>
<dbReference type="EMBL" id="ASHM01049920">
    <property type="protein sequence ID" value="PNX85930.1"/>
    <property type="molecule type" value="Genomic_DNA"/>
</dbReference>
<dbReference type="AlphaFoldDB" id="A0A2K3NBW4"/>
<proteinExistence type="predicted"/>